<keyword evidence="4" id="KW-1185">Reference proteome</keyword>
<dbReference type="Proteomes" id="UP001498398">
    <property type="component" value="Unassembled WGS sequence"/>
</dbReference>
<evidence type="ECO:0000313" key="3">
    <source>
        <dbReference type="EMBL" id="KAK7454020.1"/>
    </source>
</evidence>
<dbReference type="EMBL" id="JBANRG010000025">
    <property type="protein sequence ID" value="KAK7454020.1"/>
    <property type="molecule type" value="Genomic_DNA"/>
</dbReference>
<dbReference type="Gene3D" id="3.30.559.10">
    <property type="entry name" value="Chloramphenicol acetyltransferase-like domain"/>
    <property type="match status" value="2"/>
</dbReference>
<keyword evidence="1" id="KW-0808">Transferase</keyword>
<reference evidence="3 4" key="1">
    <citation type="submission" date="2024-01" db="EMBL/GenBank/DDBJ databases">
        <title>A draft genome for the cacao thread blight pathogen Marasmiellus scandens.</title>
        <authorList>
            <person name="Baruah I.K."/>
            <person name="Leung J."/>
            <person name="Bukari Y."/>
            <person name="Amoako-Attah I."/>
            <person name="Meinhardt L.W."/>
            <person name="Bailey B.A."/>
            <person name="Cohen S.P."/>
        </authorList>
    </citation>
    <scope>NUCLEOTIDE SEQUENCE [LARGE SCALE GENOMIC DNA]</scope>
    <source>
        <strain evidence="3 4">GH-19</strain>
    </source>
</reference>
<name>A0ABR1JB29_9AGAR</name>
<dbReference type="PANTHER" id="PTHR31642">
    <property type="entry name" value="TRICHOTHECENE 3-O-ACETYLTRANSFERASE"/>
    <property type="match status" value="1"/>
</dbReference>
<sequence length="523" mass="58255">MTDTSPTHPLVTVLAHHTLQCANAISNSNYISTVFRSGPFDRVLPTIPVAVVYVYKGTVTEEPILLPRLKRALELLLDYYPHLTGRLQIDPGDGTYEISRLGTGAELLEAKCSEPLDYFSKEGRLSIQNLPNSSNALFAPYTPVLEDVCRGPLFTIQYTRFACGGVSLGVRLPHFACDADGFFVFMRHLAEIYRGLGKDDTPKLKDPPCILSYMSDLDEAKMKEEEKQEALEYKSPSYYLEPESQSNEGAATVDVASATPAELPPLPPPIVGRILRFSGSQLEALKAHATDPSGGWVSTFDALIALFYQSIYRARLEYQATSSSSSWFKMSPPDFLTPVNFRGPDKLNLGSTYFPNALFTPFTCLSHETLKDGPLWEVAKHLHDLTRSSNASNNGVPTETGVPSVENMKQTLRWIALQPDKSRIRHGFRYGPGSLMLSQWSKFDMYKEAEFVEGERPVLVSTPFTPISLLDGLGYFLPVGDADKGAIDVHLALYEPIWEFVEREEGLRRFSEGVWSDGTWSRL</sequence>
<evidence type="ECO:0000256" key="1">
    <source>
        <dbReference type="ARBA" id="ARBA00022679"/>
    </source>
</evidence>
<keyword evidence="2" id="KW-0012">Acyltransferase</keyword>
<dbReference type="Pfam" id="PF02458">
    <property type="entry name" value="Transferase"/>
    <property type="match status" value="1"/>
</dbReference>
<dbReference type="SUPFAM" id="SSF52777">
    <property type="entry name" value="CoA-dependent acyltransferases"/>
    <property type="match status" value="1"/>
</dbReference>
<evidence type="ECO:0000313" key="4">
    <source>
        <dbReference type="Proteomes" id="UP001498398"/>
    </source>
</evidence>
<comment type="caution">
    <text evidence="3">The sequence shown here is derived from an EMBL/GenBank/DDBJ whole genome shotgun (WGS) entry which is preliminary data.</text>
</comment>
<dbReference type="InterPro" id="IPR023213">
    <property type="entry name" value="CAT-like_dom_sf"/>
</dbReference>
<protein>
    <submittedName>
        <fullName evidence="3">Uncharacterized protein</fullName>
    </submittedName>
</protein>
<evidence type="ECO:0000256" key="2">
    <source>
        <dbReference type="ARBA" id="ARBA00023315"/>
    </source>
</evidence>
<dbReference type="PANTHER" id="PTHR31642:SF11">
    <property type="entry name" value="SHIKIMATE O-HYDROXYCINNAMOYLTRANSFERASE"/>
    <property type="match status" value="1"/>
</dbReference>
<proteinExistence type="predicted"/>
<organism evidence="3 4">
    <name type="scientific">Marasmiellus scandens</name>
    <dbReference type="NCBI Taxonomy" id="2682957"/>
    <lineage>
        <taxon>Eukaryota</taxon>
        <taxon>Fungi</taxon>
        <taxon>Dikarya</taxon>
        <taxon>Basidiomycota</taxon>
        <taxon>Agaricomycotina</taxon>
        <taxon>Agaricomycetes</taxon>
        <taxon>Agaricomycetidae</taxon>
        <taxon>Agaricales</taxon>
        <taxon>Marasmiineae</taxon>
        <taxon>Omphalotaceae</taxon>
        <taxon>Marasmiellus</taxon>
    </lineage>
</organism>
<accession>A0ABR1JB29</accession>
<gene>
    <name evidence="3" type="ORF">VKT23_011531</name>
</gene>
<dbReference type="InterPro" id="IPR050317">
    <property type="entry name" value="Plant_Fungal_Acyltransferase"/>
</dbReference>